<dbReference type="GO" id="GO:0016020">
    <property type="term" value="C:membrane"/>
    <property type="evidence" value="ECO:0007669"/>
    <property type="project" value="InterPro"/>
</dbReference>
<dbReference type="InterPro" id="IPR036188">
    <property type="entry name" value="FAD/NAD-bd_sf"/>
</dbReference>
<dbReference type="AlphaFoldDB" id="A0A1I4YK62"/>
<keyword evidence="2" id="KW-0479">Metal-binding</keyword>
<dbReference type="Gene3D" id="3.50.50.60">
    <property type="entry name" value="FAD/NAD(P)-binding domain"/>
    <property type="match status" value="1"/>
</dbReference>
<dbReference type="InterPro" id="IPR017941">
    <property type="entry name" value="Rieske_2Fe-2S"/>
</dbReference>
<keyword evidence="6" id="KW-1015">Disulfide bond</keyword>
<dbReference type="CDD" id="cd03477">
    <property type="entry name" value="Rieske_YhfW_C"/>
    <property type="match status" value="1"/>
</dbReference>
<organism evidence="8 9">
    <name type="scientific">Nitrosospira briensis</name>
    <dbReference type="NCBI Taxonomy" id="35799"/>
    <lineage>
        <taxon>Bacteria</taxon>
        <taxon>Pseudomonadati</taxon>
        <taxon>Pseudomonadota</taxon>
        <taxon>Betaproteobacteria</taxon>
        <taxon>Nitrosomonadales</taxon>
        <taxon>Nitrosomonadaceae</taxon>
        <taxon>Nitrosospira</taxon>
    </lineage>
</organism>
<reference evidence="9" key="1">
    <citation type="submission" date="2016-10" db="EMBL/GenBank/DDBJ databases">
        <authorList>
            <person name="Varghese N."/>
        </authorList>
    </citation>
    <scope>NUCLEOTIDE SEQUENCE [LARGE SCALE GENOMIC DNA]</scope>
    <source>
        <strain evidence="9">Nsp8</strain>
    </source>
</reference>
<evidence type="ECO:0000256" key="2">
    <source>
        <dbReference type="ARBA" id="ARBA00022723"/>
    </source>
</evidence>
<feature type="domain" description="Rieske" evidence="7">
    <location>
        <begin position="411"/>
        <end position="499"/>
    </location>
</feature>
<dbReference type="PANTHER" id="PTHR13847">
    <property type="entry name" value="SARCOSINE DEHYDROGENASE-RELATED"/>
    <property type="match status" value="1"/>
</dbReference>
<proteinExistence type="predicted"/>
<evidence type="ECO:0000256" key="5">
    <source>
        <dbReference type="ARBA" id="ARBA00023014"/>
    </source>
</evidence>
<evidence type="ECO:0000313" key="8">
    <source>
        <dbReference type="EMBL" id="SFN38406.1"/>
    </source>
</evidence>
<protein>
    <submittedName>
        <fullName evidence="8">Glycine/D-amino acid oxidase</fullName>
    </submittedName>
</protein>
<dbReference type="OrthoDB" id="9767869at2"/>
<keyword evidence="4" id="KW-0408">Iron</keyword>
<dbReference type="PROSITE" id="PS51296">
    <property type="entry name" value="RIESKE"/>
    <property type="match status" value="1"/>
</dbReference>
<keyword evidence="5" id="KW-0411">Iron-sulfur</keyword>
<dbReference type="InterPro" id="IPR006076">
    <property type="entry name" value="FAD-dep_OxRdtase"/>
</dbReference>
<dbReference type="RefSeq" id="WP_074794767.1">
    <property type="nucleotide sequence ID" value="NZ_FOVJ01000001.1"/>
</dbReference>
<sequence>MNTTSVWRATAPKTAFPILQEEATADVVIVGGGITGITLALNLVEQGTSVILLEARDVGCGSTGNSTGNLYETISSGIRTIVDRWGEDVAHAVSTARRKAVEQIEQRVRQFNIPCEFRRCALYRYATSASAQTSIENEYQGSLKAGLRAHFEKTLPTPFEQPHGPVLVLNNQAQFQPQAYVEGLAREAANRGCRIFENSIVLGVDTDQHVVSTANGKVKAREIVLATHSPIGMHLVQAEMTVKREYGLATRIPRGSFPEGIFWGSGVERLSVRSLDVDNESFFVCVGEEHKTGQQDTSISMDRLESAAHANFKVPEAEFRWSAQNYSAADGLPYIGRDATGCFIATGFATDGLTYGTVAASLIADQIAGRDNVFAPIVKASRFSPLKGAKGLAEENVTVLKSLVKDYVTDRESIPLSQLMPGKAAMVKFEDVSLAAYRDPDGALFAVSPVCTHMKCKVHWNAVESSWDCPCHGSRFAPDGTVIEGPATEPLYRHFLPGH</sequence>
<evidence type="ECO:0000313" key="9">
    <source>
        <dbReference type="Proteomes" id="UP000183107"/>
    </source>
</evidence>
<dbReference type="GO" id="GO:0046872">
    <property type="term" value="F:metal ion binding"/>
    <property type="evidence" value="ECO:0007669"/>
    <property type="project" value="UniProtKB-KW"/>
</dbReference>
<dbReference type="GO" id="GO:0005737">
    <property type="term" value="C:cytoplasm"/>
    <property type="evidence" value="ECO:0007669"/>
    <property type="project" value="TreeGrafter"/>
</dbReference>
<dbReference type="InterPro" id="IPR036922">
    <property type="entry name" value="Rieske_2Fe-2S_sf"/>
</dbReference>
<dbReference type="InterPro" id="IPR038010">
    <property type="entry name" value="YhfW_C"/>
</dbReference>
<evidence type="ECO:0000259" key="7">
    <source>
        <dbReference type="PROSITE" id="PS51296"/>
    </source>
</evidence>
<dbReference type="PANTHER" id="PTHR13847:SF281">
    <property type="entry name" value="FAD DEPENDENT OXIDOREDUCTASE DOMAIN-CONTAINING PROTEIN"/>
    <property type="match status" value="1"/>
</dbReference>
<gene>
    <name evidence="8" type="ORF">SAMN05216386_0742</name>
</gene>
<dbReference type="Pfam" id="PF01266">
    <property type="entry name" value="DAO"/>
    <property type="match status" value="1"/>
</dbReference>
<dbReference type="GO" id="GO:0016491">
    <property type="term" value="F:oxidoreductase activity"/>
    <property type="evidence" value="ECO:0007669"/>
    <property type="project" value="UniProtKB-KW"/>
</dbReference>
<dbReference type="InterPro" id="IPR005805">
    <property type="entry name" value="Rieske_Fe-S_prot_C"/>
</dbReference>
<dbReference type="GO" id="GO:0051537">
    <property type="term" value="F:2 iron, 2 sulfur cluster binding"/>
    <property type="evidence" value="ECO:0007669"/>
    <property type="project" value="UniProtKB-KW"/>
</dbReference>
<keyword evidence="1" id="KW-0001">2Fe-2S</keyword>
<dbReference type="Proteomes" id="UP000183107">
    <property type="component" value="Unassembled WGS sequence"/>
</dbReference>
<dbReference type="Gene3D" id="2.102.10.10">
    <property type="entry name" value="Rieske [2Fe-2S] iron-sulphur domain"/>
    <property type="match status" value="1"/>
</dbReference>
<keyword evidence="3" id="KW-0560">Oxidoreductase</keyword>
<dbReference type="SUPFAM" id="SSF51905">
    <property type="entry name" value="FAD/NAD(P)-binding domain"/>
    <property type="match status" value="1"/>
</dbReference>
<keyword evidence="9" id="KW-1185">Reference proteome</keyword>
<dbReference type="Pfam" id="PF00355">
    <property type="entry name" value="Rieske"/>
    <property type="match status" value="1"/>
</dbReference>
<dbReference type="EMBL" id="FOVJ01000001">
    <property type="protein sequence ID" value="SFN38406.1"/>
    <property type="molecule type" value="Genomic_DNA"/>
</dbReference>
<evidence type="ECO:0000256" key="6">
    <source>
        <dbReference type="ARBA" id="ARBA00023157"/>
    </source>
</evidence>
<dbReference type="PRINTS" id="PR00162">
    <property type="entry name" value="RIESKE"/>
</dbReference>
<accession>A0A1I4YK62</accession>
<evidence type="ECO:0000256" key="3">
    <source>
        <dbReference type="ARBA" id="ARBA00023002"/>
    </source>
</evidence>
<dbReference type="SUPFAM" id="SSF50022">
    <property type="entry name" value="ISP domain"/>
    <property type="match status" value="1"/>
</dbReference>
<dbReference type="STRING" id="1266925.GCA_000619905_00075"/>
<dbReference type="Gene3D" id="3.30.9.10">
    <property type="entry name" value="D-Amino Acid Oxidase, subunit A, domain 2"/>
    <property type="match status" value="1"/>
</dbReference>
<evidence type="ECO:0000256" key="1">
    <source>
        <dbReference type="ARBA" id="ARBA00022714"/>
    </source>
</evidence>
<evidence type="ECO:0000256" key="4">
    <source>
        <dbReference type="ARBA" id="ARBA00023004"/>
    </source>
</evidence>
<name>A0A1I4YK62_9PROT</name>